<feature type="chain" id="PRO_5011612094" description="NlpE N-terminal domain-containing protein" evidence="1">
    <location>
        <begin position="20"/>
        <end position="147"/>
    </location>
</feature>
<dbReference type="EMBL" id="FOMH01000004">
    <property type="protein sequence ID" value="SFD11509.1"/>
    <property type="molecule type" value="Genomic_DNA"/>
</dbReference>
<protein>
    <recommendedName>
        <fullName evidence="4">NlpE N-terminal domain-containing protein</fullName>
    </recommendedName>
</protein>
<gene>
    <name evidence="2" type="ORF">SAMN05216297_104284</name>
</gene>
<feature type="signal peptide" evidence="1">
    <location>
        <begin position="1"/>
        <end position="19"/>
    </location>
</feature>
<organism evidence="2 3">
    <name type="scientific">Flavobacterium phragmitis</name>
    <dbReference type="NCBI Taxonomy" id="739143"/>
    <lineage>
        <taxon>Bacteria</taxon>
        <taxon>Pseudomonadati</taxon>
        <taxon>Bacteroidota</taxon>
        <taxon>Flavobacteriia</taxon>
        <taxon>Flavobacteriales</taxon>
        <taxon>Flavobacteriaceae</taxon>
        <taxon>Flavobacterium</taxon>
    </lineage>
</organism>
<dbReference type="AlphaFoldDB" id="A0A1I1PNP6"/>
<dbReference type="STRING" id="739143.SAMN05216297_104284"/>
<proteinExistence type="predicted"/>
<evidence type="ECO:0000256" key="1">
    <source>
        <dbReference type="SAM" id="SignalP"/>
    </source>
</evidence>
<keyword evidence="1" id="KW-0732">Signal</keyword>
<evidence type="ECO:0000313" key="2">
    <source>
        <dbReference type="EMBL" id="SFD11509.1"/>
    </source>
</evidence>
<evidence type="ECO:0000313" key="3">
    <source>
        <dbReference type="Proteomes" id="UP000199672"/>
    </source>
</evidence>
<name>A0A1I1PNP6_9FLAO</name>
<dbReference type="RefSeq" id="WP_091492726.1">
    <property type="nucleotide sequence ID" value="NZ_FOMH01000004.1"/>
</dbReference>
<accession>A0A1I1PNP6</accession>
<evidence type="ECO:0008006" key="4">
    <source>
        <dbReference type="Google" id="ProtNLM"/>
    </source>
</evidence>
<reference evidence="3" key="1">
    <citation type="submission" date="2016-10" db="EMBL/GenBank/DDBJ databases">
        <authorList>
            <person name="Varghese N."/>
            <person name="Submissions S."/>
        </authorList>
    </citation>
    <scope>NUCLEOTIDE SEQUENCE [LARGE SCALE GENOMIC DNA]</scope>
    <source>
        <strain evidence="3">CGMCC 1.10370</strain>
    </source>
</reference>
<dbReference type="Proteomes" id="UP000199672">
    <property type="component" value="Unassembled WGS sequence"/>
</dbReference>
<keyword evidence="3" id="KW-1185">Reference proteome</keyword>
<sequence length="147" mass="16874">MKKAILFVIICFAFINQLAAQSQAPFSNLYKGTVDGKTPVTFYIKASENQCTADLSYVAIYRYKSNKWLHLDITQNRKAENEFIMVEHGFSGVLILKKTGNTFSGLWISPDTKKQLKIDLKEVSMTKKEIENYEQTLERVSFENNDC</sequence>
<dbReference type="OrthoDB" id="6025292at2"/>